<organism evidence="2 3">
    <name type="scientific">Coraliomargarita algicola</name>
    <dbReference type="NCBI Taxonomy" id="3092156"/>
    <lineage>
        <taxon>Bacteria</taxon>
        <taxon>Pseudomonadati</taxon>
        <taxon>Verrucomicrobiota</taxon>
        <taxon>Opitutia</taxon>
        <taxon>Puniceicoccales</taxon>
        <taxon>Coraliomargaritaceae</taxon>
        <taxon>Coraliomargarita</taxon>
    </lineage>
</organism>
<gene>
    <name evidence="2" type="ORF">SH580_06105</name>
</gene>
<sequence length="232" mass="25975">MKNLNRLILLIALCLPLFTQVFAAQLEAGASGLKFTCLIWDRLPMQELYYKDGQSYQLITFRKGKRSQDYPLKKSEVFELYVPDVNAASEPSYKLVGATPLVAGTQEMLFIIMSAEAESEMPLSIISLDDSLAGFPPGSFQFSNFTDSALLVKVRNELTELESGQTATVSAQSLDDDGMVPVTFTSLAGELLQFNRFYAHTRSRELVLIRKSKNTRKPLEFKFIPQSVPAQR</sequence>
<dbReference type="RefSeq" id="WP_319834124.1">
    <property type="nucleotide sequence ID" value="NZ_CP138858.1"/>
</dbReference>
<feature type="chain" id="PRO_5045230517" evidence="1">
    <location>
        <begin position="24"/>
        <end position="232"/>
    </location>
</feature>
<keyword evidence="3" id="KW-1185">Reference proteome</keyword>
<name>A0ABZ0RWA3_9BACT</name>
<accession>A0ABZ0RWA3</accession>
<dbReference type="EMBL" id="CP138858">
    <property type="protein sequence ID" value="WPJ97279.1"/>
    <property type="molecule type" value="Genomic_DNA"/>
</dbReference>
<dbReference type="Proteomes" id="UP001324993">
    <property type="component" value="Chromosome"/>
</dbReference>
<reference evidence="2 3" key="1">
    <citation type="submission" date="2023-11" db="EMBL/GenBank/DDBJ databases">
        <title>Coraliomargarita sp. nov., isolated from marine algae.</title>
        <authorList>
            <person name="Lee J.K."/>
            <person name="Baek J.H."/>
            <person name="Kim J.M."/>
            <person name="Choi D.G."/>
            <person name="Jeon C.O."/>
        </authorList>
    </citation>
    <scope>NUCLEOTIDE SEQUENCE [LARGE SCALE GENOMIC DNA]</scope>
    <source>
        <strain evidence="2 3">J2-16</strain>
    </source>
</reference>
<evidence type="ECO:0000313" key="2">
    <source>
        <dbReference type="EMBL" id="WPJ97279.1"/>
    </source>
</evidence>
<protein>
    <submittedName>
        <fullName evidence="2">Uncharacterized protein</fullName>
    </submittedName>
</protein>
<keyword evidence="1" id="KW-0732">Signal</keyword>
<evidence type="ECO:0000313" key="3">
    <source>
        <dbReference type="Proteomes" id="UP001324993"/>
    </source>
</evidence>
<feature type="signal peptide" evidence="1">
    <location>
        <begin position="1"/>
        <end position="23"/>
    </location>
</feature>
<evidence type="ECO:0000256" key="1">
    <source>
        <dbReference type="SAM" id="SignalP"/>
    </source>
</evidence>
<proteinExistence type="predicted"/>